<dbReference type="KEGG" id="pcav:D3880_15335"/>
<sequence length="220" mass="24949">MSDFTLHYGHWGWVLVMVLIASWLLYHFVAPRSWHDWTGAGLVQAFIIALYAEMYGFPLTIYLLTGFLGIELPLTGFTGHLWATLLGYGSAGAMLEMLLGGVFIVIGLMLVIRGWVQVYHASLEGRLATQGVYGLVRHPQYTGIMLAVFGQIIHWPTVITVLLFPLIIYAYVRLAKREESRLCEQFGDAYLAYRQRLPMFLPPWQAWGGFLRALFSPLPH</sequence>
<comment type="subcellular location">
    <subcellularLocation>
        <location evidence="1">Endomembrane system</location>
        <topology evidence="1">Multi-pass membrane protein</topology>
    </subcellularLocation>
</comment>
<keyword evidence="3 5" id="KW-1133">Transmembrane helix</keyword>
<dbReference type="InterPro" id="IPR007318">
    <property type="entry name" value="Phopholipid_MeTrfase"/>
</dbReference>
<accession>A0A385Z4H4</accession>
<protein>
    <submittedName>
        <fullName evidence="6">Isoprenylcysteine carboxylmethyltransferase family protein</fullName>
    </submittedName>
</protein>
<evidence type="ECO:0000313" key="6">
    <source>
        <dbReference type="EMBL" id="AYC33644.1"/>
    </source>
</evidence>
<evidence type="ECO:0000256" key="1">
    <source>
        <dbReference type="ARBA" id="ARBA00004127"/>
    </source>
</evidence>
<dbReference type="RefSeq" id="WP_119894299.1">
    <property type="nucleotide sequence ID" value="NZ_CP032419.1"/>
</dbReference>
<dbReference type="OrthoDB" id="9789029at2"/>
<evidence type="ECO:0000256" key="3">
    <source>
        <dbReference type="ARBA" id="ARBA00022989"/>
    </source>
</evidence>
<name>A0A385Z4H4_9PSED</name>
<feature type="transmembrane region" description="Helical" evidence="5">
    <location>
        <begin position="12"/>
        <end position="30"/>
    </location>
</feature>
<evidence type="ECO:0000256" key="5">
    <source>
        <dbReference type="SAM" id="Phobius"/>
    </source>
</evidence>
<dbReference type="PANTHER" id="PTHR12714">
    <property type="entry name" value="PROTEIN-S ISOPRENYLCYSTEINE O-METHYLTRANSFERASE"/>
    <property type="match status" value="1"/>
</dbReference>
<dbReference type="GO" id="GO:0008168">
    <property type="term" value="F:methyltransferase activity"/>
    <property type="evidence" value="ECO:0007669"/>
    <property type="project" value="UniProtKB-KW"/>
</dbReference>
<dbReference type="AlphaFoldDB" id="A0A385Z4H4"/>
<keyword evidence="2 5" id="KW-0812">Transmembrane</keyword>
<feature type="transmembrane region" description="Helical" evidence="5">
    <location>
        <begin position="61"/>
        <end position="85"/>
    </location>
</feature>
<feature type="transmembrane region" description="Helical" evidence="5">
    <location>
        <begin position="97"/>
        <end position="116"/>
    </location>
</feature>
<dbReference type="GO" id="GO:0012505">
    <property type="term" value="C:endomembrane system"/>
    <property type="evidence" value="ECO:0007669"/>
    <property type="project" value="UniProtKB-SubCell"/>
</dbReference>
<keyword evidence="7" id="KW-1185">Reference proteome</keyword>
<gene>
    <name evidence="6" type="ORF">D3880_15335</name>
</gene>
<proteinExistence type="predicted"/>
<keyword evidence="6" id="KW-0808">Transferase</keyword>
<dbReference type="EMBL" id="CP032419">
    <property type="protein sequence ID" value="AYC33644.1"/>
    <property type="molecule type" value="Genomic_DNA"/>
</dbReference>
<evidence type="ECO:0000256" key="2">
    <source>
        <dbReference type="ARBA" id="ARBA00022692"/>
    </source>
</evidence>
<dbReference type="PANTHER" id="PTHR12714:SF9">
    <property type="entry name" value="PROTEIN-S-ISOPRENYLCYSTEINE O-METHYLTRANSFERASE"/>
    <property type="match status" value="1"/>
</dbReference>
<reference evidence="7" key="1">
    <citation type="submission" date="2018-09" db="EMBL/GenBank/DDBJ databases">
        <authorList>
            <person name="Zhu H."/>
        </authorList>
    </citation>
    <scope>NUCLEOTIDE SEQUENCE [LARGE SCALE GENOMIC DNA]</scope>
    <source>
        <strain evidence="7">K2W31S-8</strain>
    </source>
</reference>
<dbReference type="Pfam" id="PF04191">
    <property type="entry name" value="PEMT"/>
    <property type="match status" value="1"/>
</dbReference>
<dbReference type="GO" id="GO:0032259">
    <property type="term" value="P:methylation"/>
    <property type="evidence" value="ECO:0007669"/>
    <property type="project" value="UniProtKB-KW"/>
</dbReference>
<feature type="transmembrane region" description="Helical" evidence="5">
    <location>
        <begin position="152"/>
        <end position="172"/>
    </location>
</feature>
<organism evidence="6 7">
    <name type="scientific">Pseudomonas cavernae</name>
    <dbReference type="NCBI Taxonomy" id="2320867"/>
    <lineage>
        <taxon>Bacteria</taxon>
        <taxon>Pseudomonadati</taxon>
        <taxon>Pseudomonadota</taxon>
        <taxon>Gammaproteobacteria</taxon>
        <taxon>Pseudomonadales</taxon>
        <taxon>Pseudomonadaceae</taxon>
        <taxon>Pseudomonas</taxon>
    </lineage>
</organism>
<dbReference type="Proteomes" id="UP000265560">
    <property type="component" value="Chromosome"/>
</dbReference>
<evidence type="ECO:0000256" key="4">
    <source>
        <dbReference type="ARBA" id="ARBA00023136"/>
    </source>
</evidence>
<dbReference type="Gene3D" id="1.20.120.1630">
    <property type="match status" value="1"/>
</dbReference>
<feature type="transmembrane region" description="Helical" evidence="5">
    <location>
        <begin position="37"/>
        <end position="55"/>
    </location>
</feature>
<keyword evidence="4 5" id="KW-0472">Membrane</keyword>
<keyword evidence="6" id="KW-0489">Methyltransferase</keyword>
<evidence type="ECO:0000313" key="7">
    <source>
        <dbReference type="Proteomes" id="UP000265560"/>
    </source>
</evidence>